<proteinExistence type="predicted"/>
<accession>A0A1H3RSU7</accession>
<dbReference type="STRING" id="405436.SAMN05444365_10930"/>
<dbReference type="Gene3D" id="3.30.1340.30">
    <property type="match status" value="3"/>
</dbReference>
<name>A0A1H3RSU7_9ACTN</name>
<dbReference type="AlphaFoldDB" id="A0A1H3RSU7"/>
<evidence type="ECO:0000313" key="4">
    <source>
        <dbReference type="Proteomes" id="UP000242415"/>
    </source>
</evidence>
<dbReference type="InterPro" id="IPR007055">
    <property type="entry name" value="BON_dom"/>
</dbReference>
<feature type="domain" description="BON" evidence="2">
    <location>
        <begin position="9"/>
        <end position="77"/>
    </location>
</feature>
<evidence type="ECO:0000256" key="1">
    <source>
        <dbReference type="ARBA" id="ARBA00022729"/>
    </source>
</evidence>
<dbReference type="PANTHER" id="PTHR34606:SF4">
    <property type="entry name" value="OUTER MEMBRANE LIPOPROTEIN DOLP"/>
    <property type="match status" value="1"/>
</dbReference>
<dbReference type="PROSITE" id="PS50914">
    <property type="entry name" value="BON"/>
    <property type="match status" value="3"/>
</dbReference>
<dbReference type="InterPro" id="IPR014004">
    <property type="entry name" value="Transpt-assoc_nodulatn_dom_bac"/>
</dbReference>
<reference evidence="4" key="1">
    <citation type="submission" date="2016-10" db="EMBL/GenBank/DDBJ databases">
        <authorList>
            <person name="Varghese N."/>
            <person name="Submissions S."/>
        </authorList>
    </citation>
    <scope>NUCLEOTIDE SEQUENCE [LARGE SCALE GENOMIC DNA]</scope>
    <source>
        <strain evidence="4">DSM 45245</strain>
    </source>
</reference>
<protein>
    <submittedName>
        <fullName evidence="3">Osmotically-inducible protein OsmY, contains BON domain</fullName>
    </submittedName>
</protein>
<dbReference type="InterPro" id="IPR051686">
    <property type="entry name" value="Lipoprotein_DolP"/>
</dbReference>
<dbReference type="SMART" id="SM00749">
    <property type="entry name" value="BON"/>
    <property type="match status" value="2"/>
</dbReference>
<feature type="domain" description="BON" evidence="2">
    <location>
        <begin position="157"/>
        <end position="225"/>
    </location>
</feature>
<evidence type="ECO:0000313" key="3">
    <source>
        <dbReference type="EMBL" id="SDZ28338.1"/>
    </source>
</evidence>
<evidence type="ECO:0000259" key="2">
    <source>
        <dbReference type="PROSITE" id="PS50914"/>
    </source>
</evidence>
<dbReference type="Proteomes" id="UP000242415">
    <property type="component" value="Unassembled WGS sequence"/>
</dbReference>
<dbReference type="Pfam" id="PF04972">
    <property type="entry name" value="BON"/>
    <property type="match status" value="3"/>
</dbReference>
<feature type="domain" description="BON" evidence="2">
    <location>
        <begin position="84"/>
        <end position="152"/>
    </location>
</feature>
<keyword evidence="4" id="KW-1185">Reference proteome</keyword>
<keyword evidence="1" id="KW-0732">Signal</keyword>
<sequence>MTTATRTRTDEEVQRDVLDELQWDARVQPNEIGVAVRDGVVTLMGWVDNYGKKWAAERTAHRVRGVTAVANDVEVRLPSAHQRTDTDIAAAATGTLEWDAFVPIERLDVTVTRGWLTLKGEVEWEFQRRAAEQSVRRLAGVRGVTNLIAVQPRINPSPTELRRRLTDALRRSAETDPRRVTVDTDGGTVLLGGTVRSWVHRAEAERISWCAPGVTAVQNDITVDPGA</sequence>
<organism evidence="3 4">
    <name type="scientific">Micromonospora pattaloongensis</name>
    <dbReference type="NCBI Taxonomy" id="405436"/>
    <lineage>
        <taxon>Bacteria</taxon>
        <taxon>Bacillati</taxon>
        <taxon>Actinomycetota</taxon>
        <taxon>Actinomycetes</taxon>
        <taxon>Micromonosporales</taxon>
        <taxon>Micromonosporaceae</taxon>
        <taxon>Micromonospora</taxon>
    </lineage>
</organism>
<dbReference type="OrthoDB" id="870892at2"/>
<dbReference type="RefSeq" id="WP_091559995.1">
    <property type="nucleotide sequence ID" value="NZ_FNPH01000009.1"/>
</dbReference>
<dbReference type="PANTHER" id="PTHR34606">
    <property type="entry name" value="BON DOMAIN-CONTAINING PROTEIN"/>
    <property type="match status" value="1"/>
</dbReference>
<gene>
    <name evidence="3" type="ORF">SAMN05444365_10930</name>
</gene>
<dbReference type="EMBL" id="FNPH01000009">
    <property type="protein sequence ID" value="SDZ28338.1"/>
    <property type="molecule type" value="Genomic_DNA"/>
</dbReference>